<comment type="similarity">
    <text evidence="2">Belongs to the ABC-2 integral membrane protein family.</text>
</comment>
<evidence type="ECO:0000256" key="1">
    <source>
        <dbReference type="ARBA" id="ARBA00004429"/>
    </source>
</evidence>
<keyword evidence="6 8" id="KW-1133">Transmembrane helix</keyword>
<dbReference type="GO" id="GO:0140359">
    <property type="term" value="F:ABC-type transporter activity"/>
    <property type="evidence" value="ECO:0007669"/>
    <property type="project" value="InterPro"/>
</dbReference>
<keyword evidence="4" id="KW-1003">Cell membrane</keyword>
<organism evidence="10 11">
    <name type="scientific">Nocardioides albus</name>
    <dbReference type="NCBI Taxonomy" id="1841"/>
    <lineage>
        <taxon>Bacteria</taxon>
        <taxon>Bacillati</taxon>
        <taxon>Actinomycetota</taxon>
        <taxon>Actinomycetes</taxon>
        <taxon>Propionibacteriales</taxon>
        <taxon>Nocardioidaceae</taxon>
        <taxon>Nocardioides</taxon>
    </lineage>
</organism>
<keyword evidence="5 8" id="KW-0812">Transmembrane</keyword>
<dbReference type="RefSeq" id="WP_183544121.1">
    <property type="nucleotide sequence ID" value="NZ_BMQT01000003.1"/>
</dbReference>
<dbReference type="AlphaFoldDB" id="A0A7W5A3E7"/>
<comment type="caution">
    <text evidence="10">The sequence shown here is derived from an EMBL/GenBank/DDBJ whole genome shotgun (WGS) entry which is preliminary data.</text>
</comment>
<keyword evidence="3" id="KW-0813">Transport</keyword>
<keyword evidence="11" id="KW-1185">Reference proteome</keyword>
<dbReference type="EMBL" id="JACHXG010000003">
    <property type="protein sequence ID" value="MBB3088755.1"/>
    <property type="molecule type" value="Genomic_DNA"/>
</dbReference>
<keyword evidence="7 8" id="KW-0472">Membrane</keyword>
<sequence>MATGVDERPVRIVDAPLAPPAENLGLLSVFKRRYLLKLLVQREISGRYSNSILGVFWSYINPLTQFCVYWLFMGKIMGMSDAKGMENYPIHLFAGLVIVHFFTETFGAGTRSLMGNKGLLKKMAMPKEMFPVASMLVSLYHLVPATIILLVVCLFSGWTPSWETVPAFLLALGIVMALGTALALVFSLANVFFRDFGSAVNILTNYIRFGVPMMYPFTLIEGALGDKSWIYLLNPIADAVLLFQQAFWVGATPDPEVSAATLPDDLWLWGLGALGVSLALLVIAQLIFSKHENKIPERLT</sequence>
<gene>
    <name evidence="10" type="ORF">FHS12_001696</name>
</gene>
<dbReference type="InterPro" id="IPR013525">
    <property type="entry name" value="ABC2_TM"/>
</dbReference>
<evidence type="ECO:0000256" key="2">
    <source>
        <dbReference type="ARBA" id="ARBA00007783"/>
    </source>
</evidence>
<accession>A0A7W5A3E7</accession>
<feature type="transmembrane region" description="Helical" evidence="8">
    <location>
        <begin position="170"/>
        <end position="193"/>
    </location>
</feature>
<feature type="transmembrane region" description="Helical" evidence="8">
    <location>
        <begin position="92"/>
        <end position="114"/>
    </location>
</feature>
<evidence type="ECO:0000256" key="3">
    <source>
        <dbReference type="ARBA" id="ARBA00022448"/>
    </source>
</evidence>
<feature type="transmembrane region" description="Helical" evidence="8">
    <location>
        <begin position="267"/>
        <end position="288"/>
    </location>
</feature>
<comment type="subcellular location">
    <subcellularLocation>
        <location evidence="1">Cell inner membrane</location>
        <topology evidence="1">Multi-pass membrane protein</topology>
    </subcellularLocation>
</comment>
<dbReference type="Proteomes" id="UP000577707">
    <property type="component" value="Unassembled WGS sequence"/>
</dbReference>
<evidence type="ECO:0000259" key="9">
    <source>
        <dbReference type="Pfam" id="PF01061"/>
    </source>
</evidence>
<evidence type="ECO:0000313" key="10">
    <source>
        <dbReference type="EMBL" id="MBB3088755.1"/>
    </source>
</evidence>
<name>A0A7W5A3E7_9ACTN</name>
<evidence type="ECO:0000256" key="4">
    <source>
        <dbReference type="ARBA" id="ARBA00022475"/>
    </source>
</evidence>
<evidence type="ECO:0000313" key="11">
    <source>
        <dbReference type="Proteomes" id="UP000577707"/>
    </source>
</evidence>
<dbReference type="PANTHER" id="PTHR30413:SF8">
    <property type="entry name" value="TRANSPORT PERMEASE PROTEIN"/>
    <property type="match status" value="1"/>
</dbReference>
<evidence type="ECO:0000256" key="8">
    <source>
        <dbReference type="SAM" id="Phobius"/>
    </source>
</evidence>
<evidence type="ECO:0000256" key="5">
    <source>
        <dbReference type="ARBA" id="ARBA00022692"/>
    </source>
</evidence>
<dbReference type="GO" id="GO:0005886">
    <property type="term" value="C:plasma membrane"/>
    <property type="evidence" value="ECO:0007669"/>
    <property type="project" value="UniProtKB-SubCell"/>
</dbReference>
<feature type="domain" description="ABC-2 type transporter transmembrane" evidence="9">
    <location>
        <begin position="35"/>
        <end position="245"/>
    </location>
</feature>
<proteinExistence type="inferred from homology"/>
<evidence type="ECO:0000256" key="6">
    <source>
        <dbReference type="ARBA" id="ARBA00022989"/>
    </source>
</evidence>
<protein>
    <submittedName>
        <fullName evidence="10">ABC-2 type transport system permease protein</fullName>
    </submittedName>
</protein>
<dbReference type="GO" id="GO:0015920">
    <property type="term" value="P:lipopolysaccharide transport"/>
    <property type="evidence" value="ECO:0007669"/>
    <property type="project" value="TreeGrafter"/>
</dbReference>
<reference evidence="10 11" key="1">
    <citation type="submission" date="2020-08" db="EMBL/GenBank/DDBJ databases">
        <title>Genomic Encyclopedia of Type Strains, Phase III (KMG-III): the genomes of soil and plant-associated and newly described type strains.</title>
        <authorList>
            <person name="Whitman W."/>
        </authorList>
    </citation>
    <scope>NUCLEOTIDE SEQUENCE [LARGE SCALE GENOMIC DNA]</scope>
    <source>
        <strain evidence="10 11">CECT 3302</strain>
    </source>
</reference>
<dbReference type="Pfam" id="PF01061">
    <property type="entry name" value="ABC2_membrane"/>
    <property type="match status" value="1"/>
</dbReference>
<feature type="transmembrane region" description="Helical" evidence="8">
    <location>
        <begin position="135"/>
        <end position="158"/>
    </location>
</feature>
<feature type="transmembrane region" description="Helical" evidence="8">
    <location>
        <begin position="52"/>
        <end position="72"/>
    </location>
</feature>
<dbReference type="PANTHER" id="PTHR30413">
    <property type="entry name" value="INNER MEMBRANE TRANSPORT PERMEASE"/>
    <property type="match status" value="1"/>
</dbReference>
<evidence type="ECO:0000256" key="7">
    <source>
        <dbReference type="ARBA" id="ARBA00023136"/>
    </source>
</evidence>